<dbReference type="Proteomes" id="UP000595140">
    <property type="component" value="Unassembled WGS sequence"/>
</dbReference>
<dbReference type="AlphaFoldDB" id="A0A484K5P9"/>
<dbReference type="OrthoDB" id="1060491at2759"/>
<keyword evidence="2" id="KW-0805">Transcription regulation</keyword>
<dbReference type="PANTHER" id="PTHR31541:SF25">
    <property type="entry name" value="GAMMA-GLIADIN B"/>
    <property type="match status" value="1"/>
</dbReference>
<dbReference type="Pfam" id="PF03754">
    <property type="entry name" value="At2g31720-like"/>
    <property type="match status" value="1"/>
</dbReference>
<dbReference type="InterPro" id="IPR015300">
    <property type="entry name" value="DNA-bd_pseudobarrel_sf"/>
</dbReference>
<gene>
    <name evidence="7" type="ORF">CCAM_LOCUS383</name>
</gene>
<evidence type="ECO:0000256" key="3">
    <source>
        <dbReference type="ARBA" id="ARBA00023125"/>
    </source>
</evidence>
<organism evidence="7 8">
    <name type="scientific">Cuscuta campestris</name>
    <dbReference type="NCBI Taxonomy" id="132261"/>
    <lineage>
        <taxon>Eukaryota</taxon>
        <taxon>Viridiplantae</taxon>
        <taxon>Streptophyta</taxon>
        <taxon>Embryophyta</taxon>
        <taxon>Tracheophyta</taxon>
        <taxon>Spermatophyta</taxon>
        <taxon>Magnoliopsida</taxon>
        <taxon>eudicotyledons</taxon>
        <taxon>Gunneridae</taxon>
        <taxon>Pentapetalae</taxon>
        <taxon>asterids</taxon>
        <taxon>lamiids</taxon>
        <taxon>Solanales</taxon>
        <taxon>Convolvulaceae</taxon>
        <taxon>Cuscuteae</taxon>
        <taxon>Cuscuta</taxon>
        <taxon>Cuscuta subgen. Grammica</taxon>
        <taxon>Cuscuta sect. Cleistogrammica</taxon>
    </lineage>
</organism>
<evidence type="ECO:0000313" key="8">
    <source>
        <dbReference type="Proteomes" id="UP000595140"/>
    </source>
</evidence>
<evidence type="ECO:0000256" key="1">
    <source>
        <dbReference type="ARBA" id="ARBA00004123"/>
    </source>
</evidence>
<keyword evidence="8" id="KW-1185">Reference proteome</keyword>
<dbReference type="GO" id="GO:0003677">
    <property type="term" value="F:DNA binding"/>
    <property type="evidence" value="ECO:0007669"/>
    <property type="project" value="UniProtKB-KW"/>
</dbReference>
<dbReference type="GO" id="GO:0005634">
    <property type="term" value="C:nucleus"/>
    <property type="evidence" value="ECO:0007669"/>
    <property type="project" value="UniProtKB-SubCell"/>
</dbReference>
<keyword evidence="5" id="KW-0539">Nucleus</keyword>
<evidence type="ECO:0000256" key="5">
    <source>
        <dbReference type="ARBA" id="ARBA00023242"/>
    </source>
</evidence>
<reference evidence="7 8" key="1">
    <citation type="submission" date="2018-04" db="EMBL/GenBank/DDBJ databases">
        <authorList>
            <person name="Vogel A."/>
        </authorList>
    </citation>
    <scope>NUCLEOTIDE SEQUENCE [LARGE SCALE GENOMIC DNA]</scope>
</reference>
<evidence type="ECO:0000256" key="4">
    <source>
        <dbReference type="ARBA" id="ARBA00023163"/>
    </source>
</evidence>
<dbReference type="PANTHER" id="PTHR31541">
    <property type="entry name" value="B3 DOMAIN PLANT PROTEIN-RELATED"/>
    <property type="match status" value="1"/>
</dbReference>
<comment type="subcellular location">
    <subcellularLocation>
        <location evidence="1">Nucleus</location>
    </subcellularLocation>
</comment>
<evidence type="ECO:0000313" key="7">
    <source>
        <dbReference type="EMBL" id="VFQ58607.1"/>
    </source>
</evidence>
<feature type="compositionally biased region" description="Polar residues" evidence="6">
    <location>
        <begin position="140"/>
        <end position="155"/>
    </location>
</feature>
<keyword evidence="4" id="KW-0804">Transcription</keyword>
<proteinExistence type="predicted"/>
<protein>
    <submittedName>
        <fullName evidence="7">Uncharacterized protein</fullName>
    </submittedName>
</protein>
<dbReference type="EMBL" id="OOIL02000001">
    <property type="protein sequence ID" value="VFQ58607.1"/>
    <property type="molecule type" value="Genomic_DNA"/>
</dbReference>
<name>A0A484K5P9_9ASTE</name>
<sequence length="321" mass="36127">MIMTMMTATVESPPAAASLDFAGNLHLLADVAIAQDEAEKAAALDREILSLRRVGVAAAKLAREKRVLDKFMGDIKKKDYLKLAASVMPWTPLPAAGHKRKRETSSHSPEPIIINRKEEEEEEEKQAEKKKKKLIIKIKTPSSANNDSSPKQSTKQRVDDIFVHHQGPATGMPERFKNKIRELAGPDAIIAEEKLLIEKALTESDTKLLQGRLTMPERSMAEREFLREDEKRLVRLKVGNRLEGIDATLIDPLLGRWGVKLRRWNMEKGVGKRSSVSYAINDGWNKVLKALHWEDKKGDGIVVQVWSIRVNGRLWVAVARP</sequence>
<feature type="region of interest" description="Disordered" evidence="6">
    <location>
        <begin position="92"/>
        <end position="158"/>
    </location>
</feature>
<dbReference type="InterPro" id="IPR005508">
    <property type="entry name" value="At2g31720-like"/>
</dbReference>
<accession>A0A484K5P9</accession>
<evidence type="ECO:0000256" key="6">
    <source>
        <dbReference type="SAM" id="MobiDB-lite"/>
    </source>
</evidence>
<evidence type="ECO:0000256" key="2">
    <source>
        <dbReference type="ARBA" id="ARBA00023015"/>
    </source>
</evidence>
<dbReference type="Gene3D" id="2.40.330.10">
    <property type="entry name" value="DNA-binding pseudobarrel domain"/>
    <property type="match status" value="1"/>
</dbReference>
<keyword evidence="3" id="KW-0238">DNA-binding</keyword>